<dbReference type="CDD" id="cd00093">
    <property type="entry name" value="HTH_XRE"/>
    <property type="match status" value="1"/>
</dbReference>
<sequence>MSKVKLSIGELRKIKGVTQVELAEYLGVSFQAVSKWENGTSMPDIEMLPMLSKYFEVSVDEILGLKSLKDKAYICRGTDQKDFWDKKLDYLKDSRNLLWNDDYFEFLIKKVWKIDKPINIIDFGCGYGYLGMKLLPLLPQGSSYTGVDISDSLIKEGNQYFNNSSYKFRFINKDLNSFDIKDKYDMAICQTLLRHLPNPKEILEKMIDSTVEGGIVVCVEVNRMFENSGMYIKGIEYNSTDTNNILHKLWETELHEEGRDFSIGIKMPFYMDELGLKNIDVRLCDKVNFISPNSDMYEKNINALISANNWDRSISINESNKCIDFLMSRGLSKSEAEEYIKEKLDIQAYVMKNKEDISILNTLCLIISYGVKEN</sequence>
<feature type="domain" description="HTH cro/C1-type" evidence="2">
    <location>
        <begin position="8"/>
        <end position="62"/>
    </location>
</feature>
<dbReference type="Proteomes" id="UP000512286">
    <property type="component" value="Chromosome"/>
</dbReference>
<dbReference type="PANTHER" id="PTHR46558:SF11">
    <property type="entry name" value="HTH-TYPE TRANSCRIPTIONAL REGULATOR XRE"/>
    <property type="match status" value="1"/>
</dbReference>
<dbReference type="SMART" id="SM00530">
    <property type="entry name" value="HTH_XRE"/>
    <property type="match status" value="1"/>
</dbReference>
<dbReference type="InterPro" id="IPR010982">
    <property type="entry name" value="Lambda_DNA-bd_dom_sf"/>
</dbReference>
<dbReference type="Pfam" id="PF01381">
    <property type="entry name" value="HTH_3"/>
    <property type="match status" value="1"/>
</dbReference>
<proteinExistence type="predicted"/>
<evidence type="ECO:0000256" key="1">
    <source>
        <dbReference type="ARBA" id="ARBA00023125"/>
    </source>
</evidence>
<dbReference type="SUPFAM" id="SSF53335">
    <property type="entry name" value="S-adenosyl-L-methionine-dependent methyltransferases"/>
    <property type="match status" value="1"/>
</dbReference>
<keyword evidence="3" id="KW-0489">Methyltransferase</keyword>
<dbReference type="PROSITE" id="PS50943">
    <property type="entry name" value="HTH_CROC1"/>
    <property type="match status" value="1"/>
</dbReference>
<evidence type="ECO:0000313" key="4">
    <source>
        <dbReference type="Proteomes" id="UP000512286"/>
    </source>
</evidence>
<evidence type="ECO:0000313" key="3">
    <source>
        <dbReference type="EMBL" id="QLY81541.1"/>
    </source>
</evidence>
<keyword evidence="1" id="KW-0238">DNA-binding</keyword>
<dbReference type="PANTHER" id="PTHR46558">
    <property type="entry name" value="TRACRIPTIONAL REGULATORY PROTEIN-RELATED-RELATED"/>
    <property type="match status" value="1"/>
</dbReference>
<dbReference type="InterPro" id="IPR001387">
    <property type="entry name" value="Cro/C1-type_HTH"/>
</dbReference>
<dbReference type="KEGG" id="cint:HZF06_08130"/>
<dbReference type="SUPFAM" id="SSF47413">
    <property type="entry name" value="lambda repressor-like DNA-binding domains"/>
    <property type="match status" value="1"/>
</dbReference>
<dbReference type="InterPro" id="IPR025714">
    <property type="entry name" value="Methyltranfer_dom"/>
</dbReference>
<reference evidence="3 4" key="1">
    <citation type="submission" date="2020-07" db="EMBL/GenBank/DDBJ databases">
        <title>Electron transfer.</title>
        <authorList>
            <person name="Huang L."/>
            <person name="Liu X."/>
            <person name="Zhou S."/>
        </authorList>
    </citation>
    <scope>NUCLEOTIDE SEQUENCE [LARGE SCALE GENOMIC DNA]</scope>
    <source>
        <strain evidence="3 4">Lx1</strain>
    </source>
</reference>
<dbReference type="EMBL" id="CP059378">
    <property type="protein sequence ID" value="QLY81541.1"/>
    <property type="molecule type" value="Genomic_DNA"/>
</dbReference>
<keyword evidence="3" id="KW-0808">Transferase</keyword>
<dbReference type="RefSeq" id="WP_181603112.1">
    <property type="nucleotide sequence ID" value="NZ_CP059378.1"/>
</dbReference>
<dbReference type="CDD" id="cd02440">
    <property type="entry name" value="AdoMet_MTases"/>
    <property type="match status" value="1"/>
</dbReference>
<dbReference type="Gene3D" id="1.10.260.40">
    <property type="entry name" value="lambda repressor-like DNA-binding domains"/>
    <property type="match status" value="1"/>
</dbReference>
<dbReference type="Pfam" id="PF13847">
    <property type="entry name" value="Methyltransf_31"/>
    <property type="match status" value="1"/>
</dbReference>
<dbReference type="AlphaFoldDB" id="A0A7D6ZIR7"/>
<gene>
    <name evidence="3" type="ORF">HZF06_08130</name>
</gene>
<dbReference type="Gene3D" id="3.40.50.150">
    <property type="entry name" value="Vaccinia Virus protein VP39"/>
    <property type="match status" value="1"/>
</dbReference>
<dbReference type="InterPro" id="IPR029063">
    <property type="entry name" value="SAM-dependent_MTases_sf"/>
</dbReference>
<dbReference type="GO" id="GO:0003677">
    <property type="term" value="F:DNA binding"/>
    <property type="evidence" value="ECO:0007669"/>
    <property type="project" value="UniProtKB-KW"/>
</dbReference>
<dbReference type="GO" id="GO:0008168">
    <property type="term" value="F:methyltransferase activity"/>
    <property type="evidence" value="ECO:0007669"/>
    <property type="project" value="UniProtKB-KW"/>
</dbReference>
<protein>
    <submittedName>
        <fullName evidence="3">Methyltransferase domain-containing protein</fullName>
    </submittedName>
</protein>
<evidence type="ECO:0000259" key="2">
    <source>
        <dbReference type="PROSITE" id="PS50943"/>
    </source>
</evidence>
<organism evidence="3 4">
    <name type="scientific">Clostridium intestinale</name>
    <dbReference type="NCBI Taxonomy" id="36845"/>
    <lineage>
        <taxon>Bacteria</taxon>
        <taxon>Bacillati</taxon>
        <taxon>Bacillota</taxon>
        <taxon>Clostridia</taxon>
        <taxon>Eubacteriales</taxon>
        <taxon>Clostridiaceae</taxon>
        <taxon>Clostridium</taxon>
    </lineage>
</organism>
<dbReference type="Gene3D" id="1.10.150.350">
    <property type="match status" value="1"/>
</dbReference>
<dbReference type="GO" id="GO:0032259">
    <property type="term" value="P:methylation"/>
    <property type="evidence" value="ECO:0007669"/>
    <property type="project" value="UniProtKB-KW"/>
</dbReference>
<accession>A0A7D6ZIR7</accession>
<name>A0A7D6ZIR7_9CLOT</name>